<dbReference type="InterPro" id="IPR010218">
    <property type="entry name" value="NADH_DH_suC"/>
</dbReference>
<evidence type="ECO:0000313" key="13">
    <source>
        <dbReference type="RefSeq" id="XP_022343124.1"/>
    </source>
</evidence>
<evidence type="ECO:0000256" key="8">
    <source>
        <dbReference type="ARBA" id="ARBA00049551"/>
    </source>
</evidence>
<dbReference type="InterPro" id="IPR020396">
    <property type="entry name" value="NADH_UbQ_OxRdtase_CS"/>
</dbReference>
<dbReference type="GO" id="GO:0005739">
    <property type="term" value="C:mitochondrion"/>
    <property type="evidence" value="ECO:0007669"/>
    <property type="project" value="UniProtKB-SubCell"/>
</dbReference>
<evidence type="ECO:0000256" key="7">
    <source>
        <dbReference type="ARBA" id="ARBA00023075"/>
    </source>
</evidence>
<evidence type="ECO:0000256" key="9">
    <source>
        <dbReference type="RuleBase" id="RU003456"/>
    </source>
</evidence>
<dbReference type="Pfam" id="PF00329">
    <property type="entry name" value="Complex1_30kDa"/>
    <property type="match status" value="1"/>
</dbReference>
<accession>A0A8B8ET39</accession>
<gene>
    <name evidence="13" type="primary">LOC111136515</name>
</gene>
<sequence>MALRLSRIFRPISQIAKGAVLKQTKSLPIAATQCLRFESTTSQEKAPTVRQQVAPERKKQLEEFGQYVGQCLSKYVQTVRLMSGDELELLIHPEGVVPTLTFLKDHHNSQFNNIIDIACMDVPTRENRFEIVYNLLSLKYNARIRVLTYTDELTGIDSTCGIFPGSNWYEREIWDMYGVYFHNHPDLRRILTDYGFEGHPFRKDFPLTGYNELRYDEEVQRVVIEPLEMAQEFRRFEYSTPWESFPNFRPKDEIETPAPVPQVESGEKK</sequence>
<dbReference type="GO" id="GO:0008137">
    <property type="term" value="F:NADH dehydrogenase (ubiquinone) activity"/>
    <property type="evidence" value="ECO:0007669"/>
    <property type="project" value="UniProtKB-EC"/>
</dbReference>
<evidence type="ECO:0000256" key="5">
    <source>
        <dbReference type="ARBA" id="ARBA00022967"/>
    </source>
</evidence>
<comment type="similarity">
    <text evidence="2 9">Belongs to the complex I 30 kDa subunit family.</text>
</comment>
<evidence type="ECO:0000259" key="11">
    <source>
        <dbReference type="Pfam" id="PF00329"/>
    </source>
</evidence>
<dbReference type="FunFam" id="3.30.460.80:FF:000002">
    <property type="entry name" value="NADH dehydrogenase iron-sulfur protein 3, mitochondrial"/>
    <property type="match status" value="1"/>
</dbReference>
<dbReference type="NCBIfam" id="TIGR01961">
    <property type="entry name" value="NuoC_fam"/>
    <property type="match status" value="1"/>
</dbReference>
<dbReference type="NCBIfam" id="NF004733">
    <property type="entry name" value="PRK06074.1-5"/>
    <property type="match status" value="1"/>
</dbReference>
<keyword evidence="5 9" id="KW-1278">Translocase</keyword>
<feature type="domain" description="NADH:ubiquinone oxidoreductase 30kDa subunit" evidence="11">
    <location>
        <begin position="91"/>
        <end position="210"/>
    </location>
</feature>
<dbReference type="Proteomes" id="UP000694844">
    <property type="component" value="Chromosome 5"/>
</dbReference>
<evidence type="ECO:0000256" key="10">
    <source>
        <dbReference type="SAM" id="MobiDB-lite"/>
    </source>
</evidence>
<dbReference type="PANTHER" id="PTHR10884:SF14">
    <property type="entry name" value="NADH DEHYDROGENASE [UBIQUINONE] IRON-SULFUR PROTEIN 3, MITOCHONDRIAL"/>
    <property type="match status" value="1"/>
</dbReference>
<dbReference type="GO" id="GO:0016020">
    <property type="term" value="C:membrane"/>
    <property type="evidence" value="ECO:0007669"/>
    <property type="project" value="UniProtKB-ARBA"/>
</dbReference>
<keyword evidence="4 9" id="KW-0813">Transport</keyword>
<dbReference type="KEGG" id="cvn:111136515"/>
<dbReference type="OrthoDB" id="37721at2759"/>
<comment type="catalytic activity">
    <reaction evidence="8">
        <text>a ubiquinone + NADH + 5 H(+)(in) = a ubiquinol + NAD(+) + 4 H(+)(out)</text>
        <dbReference type="Rhea" id="RHEA:29091"/>
        <dbReference type="Rhea" id="RHEA-COMP:9565"/>
        <dbReference type="Rhea" id="RHEA-COMP:9566"/>
        <dbReference type="ChEBI" id="CHEBI:15378"/>
        <dbReference type="ChEBI" id="CHEBI:16389"/>
        <dbReference type="ChEBI" id="CHEBI:17976"/>
        <dbReference type="ChEBI" id="CHEBI:57540"/>
        <dbReference type="ChEBI" id="CHEBI:57945"/>
        <dbReference type="EC" id="7.1.1.2"/>
    </reaction>
</comment>
<name>A0A8B8ET39_CRAVI</name>
<dbReference type="HAMAP" id="MF_01357">
    <property type="entry name" value="NDH1_NuoC"/>
    <property type="match status" value="1"/>
</dbReference>
<protein>
    <recommendedName>
        <fullName evidence="3">NADH dehydrogenase [ubiquinone] iron-sulfur protein 3, mitochondrial</fullName>
    </recommendedName>
</protein>
<keyword evidence="12" id="KW-1185">Reference proteome</keyword>
<keyword evidence="7" id="KW-0830">Ubiquinone</keyword>
<reference evidence="13" key="1">
    <citation type="submission" date="2025-08" db="UniProtKB">
        <authorList>
            <consortium name="RefSeq"/>
        </authorList>
    </citation>
    <scope>IDENTIFICATION</scope>
    <source>
        <tissue evidence="13">Whole sample</tissue>
    </source>
</reference>
<evidence type="ECO:0000313" key="12">
    <source>
        <dbReference type="Proteomes" id="UP000694844"/>
    </source>
</evidence>
<dbReference type="PROSITE" id="PS00542">
    <property type="entry name" value="COMPLEX1_30K"/>
    <property type="match status" value="1"/>
</dbReference>
<dbReference type="PANTHER" id="PTHR10884">
    <property type="entry name" value="NADH DEHYDROGENASE UBIQUINONE IRON-SULFUR PROTEIN 3"/>
    <property type="match status" value="1"/>
</dbReference>
<dbReference type="GeneID" id="111136515"/>
<dbReference type="GO" id="GO:0016651">
    <property type="term" value="F:oxidoreductase activity, acting on NAD(P)H"/>
    <property type="evidence" value="ECO:0007669"/>
    <property type="project" value="InterPro"/>
</dbReference>
<keyword evidence="6 9" id="KW-0520">NAD</keyword>
<evidence type="ECO:0000256" key="2">
    <source>
        <dbReference type="ARBA" id="ARBA00007569"/>
    </source>
</evidence>
<dbReference type="RefSeq" id="XP_022343124.1">
    <property type="nucleotide sequence ID" value="XM_022487416.1"/>
</dbReference>
<proteinExistence type="inferred from homology"/>
<comment type="subcellular location">
    <subcellularLocation>
        <location evidence="1">Mitochondrion</location>
    </subcellularLocation>
</comment>
<evidence type="ECO:0000256" key="3">
    <source>
        <dbReference type="ARBA" id="ARBA00020084"/>
    </source>
</evidence>
<dbReference type="InterPro" id="IPR001268">
    <property type="entry name" value="NADH_UbQ_OxRdtase_30kDa_su"/>
</dbReference>
<feature type="region of interest" description="Disordered" evidence="10">
    <location>
        <begin position="244"/>
        <end position="269"/>
    </location>
</feature>
<dbReference type="Gene3D" id="3.30.460.80">
    <property type="entry name" value="NADH:ubiquinone oxidoreductase, 30kDa subunit"/>
    <property type="match status" value="1"/>
</dbReference>
<evidence type="ECO:0000256" key="4">
    <source>
        <dbReference type="ARBA" id="ARBA00022448"/>
    </source>
</evidence>
<organism evidence="12 13">
    <name type="scientific">Crassostrea virginica</name>
    <name type="common">Eastern oyster</name>
    <dbReference type="NCBI Taxonomy" id="6565"/>
    <lineage>
        <taxon>Eukaryota</taxon>
        <taxon>Metazoa</taxon>
        <taxon>Spiralia</taxon>
        <taxon>Lophotrochozoa</taxon>
        <taxon>Mollusca</taxon>
        <taxon>Bivalvia</taxon>
        <taxon>Autobranchia</taxon>
        <taxon>Pteriomorphia</taxon>
        <taxon>Ostreida</taxon>
        <taxon>Ostreoidea</taxon>
        <taxon>Ostreidae</taxon>
        <taxon>Crassostrea</taxon>
    </lineage>
</organism>
<dbReference type="SUPFAM" id="SSF143243">
    <property type="entry name" value="Nqo5-like"/>
    <property type="match status" value="1"/>
</dbReference>
<dbReference type="AlphaFoldDB" id="A0A8B8ET39"/>
<evidence type="ECO:0000256" key="1">
    <source>
        <dbReference type="ARBA" id="ARBA00004173"/>
    </source>
</evidence>
<dbReference type="InterPro" id="IPR037232">
    <property type="entry name" value="NADH_quin_OxRdtase_su_C/D-like"/>
</dbReference>
<evidence type="ECO:0000256" key="6">
    <source>
        <dbReference type="ARBA" id="ARBA00023027"/>
    </source>
</evidence>